<dbReference type="EMBL" id="CM056809">
    <property type="protein sequence ID" value="KAJ8649396.1"/>
    <property type="molecule type" value="Genomic_DNA"/>
</dbReference>
<keyword evidence="2" id="KW-1185">Reference proteome</keyword>
<organism evidence="1 2">
    <name type="scientific">Persea americana</name>
    <name type="common">Avocado</name>
    <dbReference type="NCBI Taxonomy" id="3435"/>
    <lineage>
        <taxon>Eukaryota</taxon>
        <taxon>Viridiplantae</taxon>
        <taxon>Streptophyta</taxon>
        <taxon>Embryophyta</taxon>
        <taxon>Tracheophyta</taxon>
        <taxon>Spermatophyta</taxon>
        <taxon>Magnoliopsida</taxon>
        <taxon>Magnoliidae</taxon>
        <taxon>Laurales</taxon>
        <taxon>Lauraceae</taxon>
        <taxon>Persea</taxon>
    </lineage>
</organism>
<proteinExistence type="predicted"/>
<reference evidence="1 2" key="1">
    <citation type="journal article" date="2022" name="Hortic Res">
        <title>A haplotype resolved chromosomal level avocado genome allows analysis of novel avocado genes.</title>
        <authorList>
            <person name="Nath O."/>
            <person name="Fletcher S.J."/>
            <person name="Hayward A."/>
            <person name="Shaw L.M."/>
            <person name="Masouleh A.K."/>
            <person name="Furtado A."/>
            <person name="Henry R.J."/>
            <person name="Mitter N."/>
        </authorList>
    </citation>
    <scope>NUCLEOTIDE SEQUENCE [LARGE SCALE GENOMIC DNA]</scope>
    <source>
        <strain evidence="2">cv. Hass</strain>
    </source>
</reference>
<name>A0ACC2MUN9_PERAE</name>
<dbReference type="Proteomes" id="UP001234297">
    <property type="component" value="Chromosome 1"/>
</dbReference>
<evidence type="ECO:0000313" key="1">
    <source>
        <dbReference type="EMBL" id="KAJ8649396.1"/>
    </source>
</evidence>
<evidence type="ECO:0000313" key="2">
    <source>
        <dbReference type="Proteomes" id="UP001234297"/>
    </source>
</evidence>
<comment type="caution">
    <text evidence="1">The sequence shown here is derived from an EMBL/GenBank/DDBJ whole genome shotgun (WGS) entry which is preliminary data.</text>
</comment>
<accession>A0ACC2MUN9</accession>
<protein>
    <submittedName>
        <fullName evidence="1">Uncharacterized protein</fullName>
    </submittedName>
</protein>
<sequence length="117" mass="12572">MEVIDSSINKEAALAEEFPTAVDSEEIVSELFVHPNEVQDQLPSESTSQVEAEGDPHNTIVSEMPVVPSLPLQFCEGIFSATPVEIEGSTHNVDSPAIPQTPDDTSFDLALLPALLK</sequence>
<gene>
    <name evidence="1" type="ORF">MRB53_002419</name>
</gene>